<dbReference type="RefSeq" id="XP_062756500.1">
    <property type="nucleotide sequence ID" value="XM_062898891.1"/>
</dbReference>
<feature type="transmembrane region" description="Helical" evidence="1">
    <location>
        <begin position="107"/>
        <end position="130"/>
    </location>
</feature>
<dbReference type="Proteomes" id="UP001273209">
    <property type="component" value="Unassembled WGS sequence"/>
</dbReference>
<evidence type="ECO:0000313" key="2">
    <source>
        <dbReference type="EMBL" id="KAK4075362.1"/>
    </source>
</evidence>
<reference evidence="2" key="1">
    <citation type="submission" date="2023-11" db="EMBL/GenBank/DDBJ databases">
        <title>The genome sequences of three competitors of mushroom-forming fungi.</title>
        <authorList>
            <person name="Beijen E."/>
            <person name="Ohm R.A."/>
        </authorList>
    </citation>
    <scope>NUCLEOTIDE SEQUENCE</scope>
    <source>
        <strain evidence="2">CBS 100526</strain>
    </source>
</reference>
<proteinExistence type="predicted"/>
<gene>
    <name evidence="2" type="ORF">Triagg1_4483</name>
</gene>
<dbReference type="EMBL" id="JAWRVG010000014">
    <property type="protein sequence ID" value="KAK4075362.1"/>
    <property type="molecule type" value="Genomic_DNA"/>
</dbReference>
<name>A0AAE1LZD2_9HYPO</name>
<keyword evidence="1" id="KW-0472">Membrane</keyword>
<protein>
    <submittedName>
        <fullName evidence="2">Uncharacterized protein</fullName>
    </submittedName>
</protein>
<accession>A0AAE1LZD2</accession>
<keyword evidence="3" id="KW-1185">Reference proteome</keyword>
<dbReference type="GeneID" id="87918796"/>
<evidence type="ECO:0000256" key="1">
    <source>
        <dbReference type="SAM" id="Phobius"/>
    </source>
</evidence>
<dbReference type="AlphaFoldDB" id="A0AAE1LZD2"/>
<comment type="caution">
    <text evidence="2">The sequence shown here is derived from an EMBL/GenBank/DDBJ whole genome shotgun (WGS) entry which is preliminary data.</text>
</comment>
<organism evidence="2 3">
    <name type="scientific">Trichoderma aggressivum f. europaeum</name>
    <dbReference type="NCBI Taxonomy" id="173218"/>
    <lineage>
        <taxon>Eukaryota</taxon>
        <taxon>Fungi</taxon>
        <taxon>Dikarya</taxon>
        <taxon>Ascomycota</taxon>
        <taxon>Pezizomycotina</taxon>
        <taxon>Sordariomycetes</taxon>
        <taxon>Hypocreomycetidae</taxon>
        <taxon>Hypocreales</taxon>
        <taxon>Hypocreaceae</taxon>
        <taxon>Trichoderma</taxon>
    </lineage>
</organism>
<feature type="transmembrane region" description="Helical" evidence="1">
    <location>
        <begin position="479"/>
        <end position="501"/>
    </location>
</feature>
<evidence type="ECO:0000313" key="3">
    <source>
        <dbReference type="Proteomes" id="UP001273209"/>
    </source>
</evidence>
<keyword evidence="1" id="KW-0812">Transmembrane</keyword>
<sequence length="622" mass="67766">MVDISLVDDSYVLHRPFFVPTKDGAVWAITFTTYGGTILTAGISVILTLVFVALWDLICFIAIVFPGATTRRRHLALVTLWNSNDSWFAFKELAKYAFHYFGSESDFAYGLIFCVLAFIIYGGSLSLGIVGPSLMQVGTVAPARPSAVYYPSLINDTTTQLENYGILSPANLRALGSVDASLGTLGDNVKIEEPILLGQVGGENIYQYSYTYSLTGIDIGLQHGSELALNATGSCRTEYGWISNASNANTDVYRLWDDATQGAVVPINPYALQDAPKATFQFHPNAVNQSIQNGNISFAIVAWSAHRASIKQGDDPWYKTEVRTENISVPFNAPFWVQRSRPALSCWQQDSWTYGSQNVTNIYGLRELKGIKIKPVLLSVLERALGLPVVVNLGNGGGLSALKSASTSPNGAINAEVSSIADDLKRLILASFVLTRNVLLDTTTYKAGSGLDNIMQDENGDPADGAGDFVLSSPNFQTFSMVGMIVLLVVFVTLFVINMLLHQFLRFYTEKNPNGKAGGKTMLFKVLPAAQLFRRVYEPRVESQVDALWPCSAGFPLKEDKTEFRVDKCPVGDANCNGHINGELRGPEPVAQISEENATTTTAESLTAKEKATVDIQQTHIN</sequence>
<feature type="transmembrane region" description="Helical" evidence="1">
    <location>
        <begin position="38"/>
        <end position="65"/>
    </location>
</feature>
<keyword evidence="1" id="KW-1133">Transmembrane helix</keyword>